<evidence type="ECO:0000313" key="2">
    <source>
        <dbReference type="EMBL" id="VVD61130.1"/>
    </source>
</evidence>
<dbReference type="SUPFAM" id="SSF48403">
    <property type="entry name" value="Ankyrin repeat"/>
    <property type="match status" value="1"/>
</dbReference>
<gene>
    <name evidence="2" type="ORF">PCE31106_00101</name>
</gene>
<organism evidence="2 3">
    <name type="scientific">Pandoraea cepalis</name>
    <dbReference type="NCBI Taxonomy" id="2508294"/>
    <lineage>
        <taxon>Bacteria</taxon>
        <taxon>Pseudomonadati</taxon>
        <taxon>Pseudomonadota</taxon>
        <taxon>Betaproteobacteria</taxon>
        <taxon>Burkholderiales</taxon>
        <taxon>Burkholderiaceae</taxon>
        <taxon>Pandoraea</taxon>
    </lineage>
</organism>
<dbReference type="Proteomes" id="UP000384354">
    <property type="component" value="Unassembled WGS sequence"/>
</dbReference>
<evidence type="ECO:0000313" key="3">
    <source>
        <dbReference type="Proteomes" id="UP000384354"/>
    </source>
</evidence>
<evidence type="ECO:0000256" key="1">
    <source>
        <dbReference type="PROSITE-ProRule" id="PRU00023"/>
    </source>
</evidence>
<dbReference type="InterPro" id="IPR036770">
    <property type="entry name" value="Ankyrin_rpt-contain_sf"/>
</dbReference>
<accession>A0A5E4RCV4</accession>
<keyword evidence="1" id="KW-0040">ANK repeat</keyword>
<dbReference type="PROSITE" id="PS50088">
    <property type="entry name" value="ANK_REPEAT"/>
    <property type="match status" value="1"/>
</dbReference>
<dbReference type="Gene3D" id="1.25.40.20">
    <property type="entry name" value="Ankyrin repeat-containing domain"/>
    <property type="match status" value="1"/>
</dbReference>
<dbReference type="AlphaFoldDB" id="A0A5E4RCV4"/>
<proteinExistence type="predicted"/>
<dbReference type="EMBL" id="CABPSL010000001">
    <property type="protein sequence ID" value="VVD61130.1"/>
    <property type="molecule type" value="Genomic_DNA"/>
</dbReference>
<feature type="repeat" description="ANK" evidence="1">
    <location>
        <begin position="70"/>
        <end position="102"/>
    </location>
</feature>
<dbReference type="PROSITE" id="PS50297">
    <property type="entry name" value="ANK_REP_REGION"/>
    <property type="match status" value="1"/>
</dbReference>
<sequence>MSHRITTTSSSFDDILAGFTDAQHEAITARHCALLDAIEARKHAAVSAILAEPSPVPLVHVTFGTPNGTSGLTALYGAVMYGNTAAVRLLLEAGASLQVETIMLGNGPFTLIDCARMALSNPHLSRALKKDIKDAIRLLEQAADARGEDAETMQASVKKRGRTVVVEVVNKYSRDVLTYGRARGASDRAMSMPSVMHRVVELMTGEKPGKNTMVMAVPIEAMKGGATLH</sequence>
<reference evidence="2 3" key="1">
    <citation type="submission" date="2019-08" db="EMBL/GenBank/DDBJ databases">
        <authorList>
            <person name="Peeters C."/>
        </authorList>
    </citation>
    <scope>NUCLEOTIDE SEQUENCE [LARGE SCALE GENOMIC DNA]</scope>
    <source>
        <strain evidence="2 3">LMG 31106</strain>
    </source>
</reference>
<dbReference type="RefSeq" id="WP_150562020.1">
    <property type="nucleotide sequence ID" value="NZ_CABPSL010000001.1"/>
</dbReference>
<name>A0A5E4RCV4_9BURK</name>
<dbReference type="OrthoDB" id="9940707at2"/>
<dbReference type="InterPro" id="IPR002110">
    <property type="entry name" value="Ankyrin_rpt"/>
</dbReference>
<protein>
    <submittedName>
        <fullName evidence="2">Uncharacterized protein</fullName>
    </submittedName>
</protein>